<name>A0ABX4CB92_9FLAO</name>
<keyword evidence="4" id="KW-1185">Reference proteome</keyword>
<dbReference type="PANTHER" id="PTHR33446:SF2">
    <property type="entry name" value="PROTEIN TONB"/>
    <property type="match status" value="1"/>
</dbReference>
<evidence type="ECO:0000256" key="1">
    <source>
        <dbReference type="SAM" id="MobiDB-lite"/>
    </source>
</evidence>
<comment type="caution">
    <text evidence="3">The sequence shown here is derived from an EMBL/GenBank/DDBJ whole genome shotgun (WGS) entry which is preliminary data.</text>
</comment>
<reference evidence="3 4" key="1">
    <citation type="submission" date="2016-11" db="EMBL/GenBank/DDBJ databases">
        <title>Whole genomes of Flavobacteriaceae.</title>
        <authorList>
            <person name="Stine C."/>
            <person name="Li C."/>
            <person name="Tadesse D."/>
        </authorList>
    </citation>
    <scope>NUCLEOTIDE SEQUENCE [LARGE SCALE GENOMIC DNA]</scope>
    <source>
        <strain evidence="3 4">ATCC 51468</strain>
    </source>
</reference>
<dbReference type="SUPFAM" id="SSF74653">
    <property type="entry name" value="TolA/TonB C-terminal domain"/>
    <property type="match status" value="1"/>
</dbReference>
<evidence type="ECO:0000313" key="4">
    <source>
        <dbReference type="Proteomes" id="UP000198302"/>
    </source>
</evidence>
<dbReference type="EMBL" id="MUGX01000006">
    <property type="protein sequence ID" value="OXA90688.1"/>
    <property type="molecule type" value="Genomic_DNA"/>
</dbReference>
<evidence type="ECO:0000259" key="2">
    <source>
        <dbReference type="Pfam" id="PF03544"/>
    </source>
</evidence>
<feature type="domain" description="TonB C-terminal" evidence="2">
    <location>
        <begin position="220"/>
        <end position="284"/>
    </location>
</feature>
<dbReference type="RefSeq" id="WP_052480086.1">
    <property type="nucleotide sequence ID" value="NZ_JPRK01000005.1"/>
</dbReference>
<dbReference type="InterPro" id="IPR037682">
    <property type="entry name" value="TonB_C"/>
</dbReference>
<evidence type="ECO:0000313" key="3">
    <source>
        <dbReference type="EMBL" id="OXA90688.1"/>
    </source>
</evidence>
<organism evidence="3 4">
    <name type="scientific">Flavobacterium hibernum</name>
    <dbReference type="NCBI Taxonomy" id="37752"/>
    <lineage>
        <taxon>Bacteria</taxon>
        <taxon>Pseudomonadati</taxon>
        <taxon>Bacteroidota</taxon>
        <taxon>Flavobacteriia</taxon>
        <taxon>Flavobacteriales</taxon>
        <taxon>Flavobacteriaceae</taxon>
        <taxon>Flavobacterium</taxon>
    </lineage>
</organism>
<feature type="region of interest" description="Disordered" evidence="1">
    <location>
        <begin position="131"/>
        <end position="152"/>
    </location>
</feature>
<dbReference type="Proteomes" id="UP000198302">
    <property type="component" value="Unassembled WGS sequence"/>
</dbReference>
<gene>
    <name evidence="3" type="ORF">B0A73_02850</name>
</gene>
<dbReference type="InterPro" id="IPR051045">
    <property type="entry name" value="TonB-dependent_transducer"/>
</dbReference>
<accession>A0ABX4CB92</accession>
<proteinExistence type="predicted"/>
<dbReference type="PANTHER" id="PTHR33446">
    <property type="entry name" value="PROTEIN TONB-RELATED"/>
    <property type="match status" value="1"/>
</dbReference>
<protein>
    <recommendedName>
        <fullName evidence="2">TonB C-terminal domain-containing protein</fullName>
    </recommendedName>
</protein>
<feature type="compositionally biased region" description="Polar residues" evidence="1">
    <location>
        <begin position="131"/>
        <end position="144"/>
    </location>
</feature>
<sequence length="488" mass="55465">MHKKYKLSIPEPCTENWDKMTPNENGRFCLSCSKTVIDFTEMLPEEIQHFFIQNQDKNVCGRIRKSQLDSITIQIPSRILYTQTHYHKMFLLALFIAMGTTLFSCQDKDGNKQKIDKIEVVEDSPVVKTTSNDTLDVNNQSSKASDTKTTKRKSRSALKKEKTFSLTKTKCGEAITYTDDYVDDTVYGGMGIDVSPDYPGGKDLFYERFRSEYEIPKKLKKSTGVIKMSFVIEKDGKLDEIKIIEDLGFGTGEEAIRVLEKSIKWTPGETKGKKVRTFYDLPITLELDTLNPKKRKRKFSKITSMQVFKTGESNEQPKVENAVSVNENATKNVSSTEVASAELVKPVPTNCVETTTNQKAEEQIIMNGGIAIEIAPEFPGGLSKFYTFLTNTFKIPENNSETYNKIRISFVVEQDGSLTYVKPNQIYRESNEKIEAIDEALEKETIRVLQLSPKWVSALYNGKKIRTRFFLPLVIQNNTITLPEPISK</sequence>
<dbReference type="Gene3D" id="3.30.1150.10">
    <property type="match status" value="1"/>
</dbReference>
<dbReference type="Pfam" id="PF03544">
    <property type="entry name" value="TonB_C"/>
    <property type="match status" value="1"/>
</dbReference>